<organism evidence="1 2">
    <name type="scientific">Sphingobacterium bambusae</name>
    <dbReference type="NCBI Taxonomy" id="662858"/>
    <lineage>
        <taxon>Bacteria</taxon>
        <taxon>Pseudomonadati</taxon>
        <taxon>Bacteroidota</taxon>
        <taxon>Sphingobacteriia</taxon>
        <taxon>Sphingobacteriales</taxon>
        <taxon>Sphingobacteriaceae</taxon>
        <taxon>Sphingobacterium</taxon>
    </lineage>
</organism>
<reference evidence="2" key="1">
    <citation type="journal article" date="2019" name="Int. J. Syst. Evol. Microbiol.">
        <title>The Global Catalogue of Microorganisms (GCM) 10K type strain sequencing project: providing services to taxonomists for standard genome sequencing and annotation.</title>
        <authorList>
            <consortium name="The Broad Institute Genomics Platform"/>
            <consortium name="The Broad Institute Genome Sequencing Center for Infectious Disease"/>
            <person name="Wu L."/>
            <person name="Ma J."/>
        </authorList>
    </citation>
    <scope>NUCLEOTIDE SEQUENCE [LARGE SCALE GENOMIC DNA]</scope>
    <source>
        <strain evidence="2">KCTC 22814</strain>
    </source>
</reference>
<sequence>MKMFIAAIPMFVNVLDKGTVLQVVLQLEIENSSKANNVCEDAHEGSCKFFNATSSDYFQFYPFEEHYGKQQHYLKNEKLIQAFHPAVPTPPPNV</sequence>
<dbReference type="EMBL" id="JBHUPB010000004">
    <property type="protein sequence ID" value="MFD2967042.1"/>
    <property type="molecule type" value="Genomic_DNA"/>
</dbReference>
<protein>
    <submittedName>
        <fullName evidence="1">Uncharacterized protein</fullName>
    </submittedName>
</protein>
<name>A0ABW6BC19_9SPHI</name>
<gene>
    <name evidence="1" type="ORF">ACFS7Y_06575</name>
</gene>
<keyword evidence="2" id="KW-1185">Reference proteome</keyword>
<dbReference type="Proteomes" id="UP001597525">
    <property type="component" value="Unassembled WGS sequence"/>
</dbReference>
<accession>A0ABW6BC19</accession>
<comment type="caution">
    <text evidence="1">The sequence shown here is derived from an EMBL/GenBank/DDBJ whole genome shotgun (WGS) entry which is preliminary data.</text>
</comment>
<dbReference type="RefSeq" id="WP_320182738.1">
    <property type="nucleotide sequence ID" value="NZ_CP138332.1"/>
</dbReference>
<evidence type="ECO:0000313" key="1">
    <source>
        <dbReference type="EMBL" id="MFD2967042.1"/>
    </source>
</evidence>
<proteinExistence type="predicted"/>
<evidence type="ECO:0000313" key="2">
    <source>
        <dbReference type="Proteomes" id="UP001597525"/>
    </source>
</evidence>